<evidence type="ECO:0000259" key="1">
    <source>
        <dbReference type="Pfam" id="PF04086"/>
    </source>
</evidence>
<dbReference type="InterPro" id="IPR011012">
    <property type="entry name" value="Longin-like_dom_sf"/>
</dbReference>
<dbReference type="EMBL" id="UZAF01017882">
    <property type="protein sequence ID" value="VDO45819.1"/>
    <property type="molecule type" value="Genomic_DNA"/>
</dbReference>
<dbReference type="Gene3D" id="3.30.450.60">
    <property type="match status" value="1"/>
</dbReference>
<feature type="domain" description="Signal recognition particle receptor alpha subunit N-terminal" evidence="1">
    <location>
        <begin position="26"/>
        <end position="69"/>
    </location>
</feature>
<dbReference type="GO" id="GO:0005785">
    <property type="term" value="C:signal recognition particle receptor complex"/>
    <property type="evidence" value="ECO:0007669"/>
    <property type="project" value="InterPro"/>
</dbReference>
<dbReference type="OrthoDB" id="1727884at2759"/>
<protein>
    <recommendedName>
        <fullName evidence="1">Signal recognition particle receptor alpha subunit N-terminal domain-containing protein</fullName>
    </recommendedName>
</protein>
<keyword evidence="3" id="KW-1185">Reference proteome</keyword>
<sequence length="79" mass="9199">MAVKSKLGSIVELRKFQEGAERFVDAINAFVKDVLIQERAVSQYKYNDMTIKFMMDNEFELVFVVSFMSFNCLCMLNLL</sequence>
<dbReference type="GO" id="GO:0003924">
    <property type="term" value="F:GTPase activity"/>
    <property type="evidence" value="ECO:0007669"/>
    <property type="project" value="InterPro"/>
</dbReference>
<accession>A0A3P7VSC2</accession>
<evidence type="ECO:0000313" key="3">
    <source>
        <dbReference type="Proteomes" id="UP000268014"/>
    </source>
</evidence>
<dbReference type="InterPro" id="IPR007222">
    <property type="entry name" value="Sig_recog_particle_rcpt_asu_N"/>
</dbReference>
<dbReference type="SUPFAM" id="SSF64356">
    <property type="entry name" value="SNARE-like"/>
    <property type="match status" value="1"/>
</dbReference>
<dbReference type="GO" id="GO:0005525">
    <property type="term" value="F:GTP binding"/>
    <property type="evidence" value="ECO:0007669"/>
    <property type="project" value="InterPro"/>
</dbReference>
<dbReference type="AlphaFoldDB" id="A0A3P7VSC2"/>
<dbReference type="Proteomes" id="UP000268014">
    <property type="component" value="Unassembled WGS sequence"/>
</dbReference>
<evidence type="ECO:0000313" key="2">
    <source>
        <dbReference type="EMBL" id="VDO45819.1"/>
    </source>
</evidence>
<dbReference type="GO" id="GO:0005047">
    <property type="term" value="F:signal recognition particle binding"/>
    <property type="evidence" value="ECO:0007669"/>
    <property type="project" value="InterPro"/>
</dbReference>
<proteinExistence type="predicted"/>
<dbReference type="GO" id="GO:0006886">
    <property type="term" value="P:intracellular protein transport"/>
    <property type="evidence" value="ECO:0007669"/>
    <property type="project" value="InterPro"/>
</dbReference>
<gene>
    <name evidence="2" type="ORF">HPLM_LOCUS12494</name>
</gene>
<dbReference type="STRING" id="6290.A0A3P7VSC2"/>
<dbReference type="Pfam" id="PF04086">
    <property type="entry name" value="SRP-alpha_N"/>
    <property type="match status" value="1"/>
</dbReference>
<reference evidence="2 3" key="1">
    <citation type="submission" date="2018-11" db="EMBL/GenBank/DDBJ databases">
        <authorList>
            <consortium name="Pathogen Informatics"/>
        </authorList>
    </citation>
    <scope>NUCLEOTIDE SEQUENCE [LARGE SCALE GENOMIC DNA]</scope>
    <source>
        <strain evidence="2 3">MHpl1</strain>
    </source>
</reference>
<name>A0A3P7VSC2_HAEPC</name>
<organism evidence="2 3">
    <name type="scientific">Haemonchus placei</name>
    <name type="common">Barber's pole worm</name>
    <dbReference type="NCBI Taxonomy" id="6290"/>
    <lineage>
        <taxon>Eukaryota</taxon>
        <taxon>Metazoa</taxon>
        <taxon>Ecdysozoa</taxon>
        <taxon>Nematoda</taxon>
        <taxon>Chromadorea</taxon>
        <taxon>Rhabditida</taxon>
        <taxon>Rhabditina</taxon>
        <taxon>Rhabditomorpha</taxon>
        <taxon>Strongyloidea</taxon>
        <taxon>Trichostrongylidae</taxon>
        <taxon>Haemonchus</taxon>
    </lineage>
</organism>